<proteinExistence type="predicted"/>
<keyword evidence="2" id="KW-1185">Reference proteome</keyword>
<protein>
    <submittedName>
        <fullName evidence="1">Uncharacterized protein</fullName>
    </submittedName>
</protein>
<evidence type="ECO:0000313" key="1">
    <source>
        <dbReference type="EMBL" id="RUP49377.1"/>
    </source>
</evidence>
<reference evidence="1 2" key="1">
    <citation type="journal article" date="2018" name="New Phytol.">
        <title>Phylogenomics of Endogonaceae and evolution of mycorrhizas within Mucoromycota.</title>
        <authorList>
            <person name="Chang Y."/>
            <person name="Desiro A."/>
            <person name="Na H."/>
            <person name="Sandor L."/>
            <person name="Lipzen A."/>
            <person name="Clum A."/>
            <person name="Barry K."/>
            <person name="Grigoriev I.V."/>
            <person name="Martin F.M."/>
            <person name="Stajich J.E."/>
            <person name="Smith M.E."/>
            <person name="Bonito G."/>
            <person name="Spatafora J.W."/>
        </authorList>
    </citation>
    <scope>NUCLEOTIDE SEQUENCE [LARGE SCALE GENOMIC DNA]</scope>
    <source>
        <strain evidence="1 2">GMNB39</strain>
    </source>
</reference>
<dbReference type="EMBL" id="RBNI01002352">
    <property type="protein sequence ID" value="RUP49377.1"/>
    <property type="molecule type" value="Genomic_DNA"/>
</dbReference>
<dbReference type="AlphaFoldDB" id="A0A433DEX1"/>
<dbReference type="Proteomes" id="UP000268093">
    <property type="component" value="Unassembled WGS sequence"/>
</dbReference>
<organism evidence="1 2">
    <name type="scientific">Jimgerdemannia flammicorona</name>
    <dbReference type="NCBI Taxonomy" id="994334"/>
    <lineage>
        <taxon>Eukaryota</taxon>
        <taxon>Fungi</taxon>
        <taxon>Fungi incertae sedis</taxon>
        <taxon>Mucoromycota</taxon>
        <taxon>Mucoromycotina</taxon>
        <taxon>Endogonomycetes</taxon>
        <taxon>Endogonales</taxon>
        <taxon>Endogonaceae</taxon>
        <taxon>Jimgerdemannia</taxon>
    </lineage>
</organism>
<comment type="caution">
    <text evidence="1">The sequence shown here is derived from an EMBL/GenBank/DDBJ whole genome shotgun (WGS) entry which is preliminary data.</text>
</comment>
<name>A0A433DEX1_9FUNG</name>
<sequence>MVRSLESRVNAYVNMACDLSTRLFPSDMSSIKGVCGRVEICRKPVTGKSSSRRWPALNERHPDLTITEWFCSNTILTTFFNCNEATKIPRTKILQQIHTDWILSYHSPTPLEFFRRIQPTHRGRAFEKYQKTLRQAINVCKNSEQLKRLKELDGTSDCDADWELWLTEKRVKIIRKEIHSTNKEVHRDRWLLSLLSYWSQGL</sequence>
<feature type="non-terminal residue" evidence="1">
    <location>
        <position position="202"/>
    </location>
</feature>
<accession>A0A433DEX1</accession>
<dbReference type="OrthoDB" id="2422343at2759"/>
<gene>
    <name evidence="1" type="ORF">BC936DRAFT_142660</name>
</gene>
<evidence type="ECO:0000313" key="2">
    <source>
        <dbReference type="Proteomes" id="UP000268093"/>
    </source>
</evidence>